<protein>
    <submittedName>
        <fullName evidence="2">DUF6056 family protein</fullName>
    </submittedName>
</protein>
<reference evidence="2" key="1">
    <citation type="submission" date="2023-09" db="EMBL/GenBank/DDBJ databases">
        <authorList>
            <person name="Zeng C."/>
        </authorList>
    </citation>
    <scope>NUCLEOTIDE SEQUENCE</scope>
    <source>
        <strain evidence="2">ZCY20-5</strain>
    </source>
</reference>
<dbReference type="KEGG" id="carl:PXC00_10155"/>
<evidence type="ECO:0000256" key="1">
    <source>
        <dbReference type="SAM" id="Phobius"/>
    </source>
</evidence>
<proteinExistence type="predicted"/>
<accession>A0AA97D799</accession>
<evidence type="ECO:0000313" key="2">
    <source>
        <dbReference type="EMBL" id="WOC31571.1"/>
    </source>
</evidence>
<dbReference type="Pfam" id="PF19528">
    <property type="entry name" value="DUF6056"/>
    <property type="match status" value="1"/>
</dbReference>
<feature type="transmembrane region" description="Helical" evidence="1">
    <location>
        <begin position="80"/>
        <end position="97"/>
    </location>
</feature>
<feature type="transmembrane region" description="Helical" evidence="1">
    <location>
        <begin position="215"/>
        <end position="236"/>
    </location>
</feature>
<feature type="transmembrane region" description="Helical" evidence="1">
    <location>
        <begin position="333"/>
        <end position="351"/>
    </location>
</feature>
<feature type="transmembrane region" description="Helical" evidence="1">
    <location>
        <begin position="112"/>
        <end position="133"/>
    </location>
</feature>
<organism evidence="2 3">
    <name type="scientific">Caproicibacterium argilliputei</name>
    <dbReference type="NCBI Taxonomy" id="3030016"/>
    <lineage>
        <taxon>Bacteria</taxon>
        <taxon>Bacillati</taxon>
        <taxon>Bacillota</taxon>
        <taxon>Clostridia</taxon>
        <taxon>Eubacteriales</taxon>
        <taxon>Oscillospiraceae</taxon>
        <taxon>Caproicibacterium</taxon>
    </lineage>
</organism>
<feature type="transmembrane region" description="Helical" evidence="1">
    <location>
        <begin position="258"/>
        <end position="283"/>
    </location>
</feature>
<feature type="transmembrane region" description="Helical" evidence="1">
    <location>
        <begin position="408"/>
        <end position="427"/>
    </location>
</feature>
<sequence length="495" mass="55616">MLQKKKRYLFYLPFVAALFLFLLLYSYSFPQGDDFTFVARGRTLPNIWHYYLYYYSVAGSRMANFFAQLLLLSDLSVWKVLTPLVTQGIALLLFYWTTGRLAPREGRSRQDFALACVCAFFPGLIPLGNHLFADTFLWMDGSCNYLYPLLFLLIGLLPFWNALCSHPPVHHLRWACPVFFVLAGLMHEQSAVAIFVFCVGSLFFLHKRGRLPRNLAVLTAVSAAILLFTFTCPGAYRRLMLTGQGHHGSPAKLLLHNLAVYFVPFSGDYWLVTTALGLCGLYVLHRFAAMRFPHAACAVLGFGTVLAPLSRILSLPTLQQNLSPISVKTVMLLLYWILFFGWLFAVLFRAAQANPRLCHLPVLYAAAWGSQAIPTVLGGSGRPALPLVILSMLLVLCVMQEVPWGSLLPAQLCTAAVAVLALLNTLAPVSANYASYQNILRQVSAAKAGKATVVVFDQKKFNMHYCYFHSFISAYDYDIRSYYQLSRKIQITYRN</sequence>
<feature type="transmembrane region" description="Helical" evidence="1">
    <location>
        <begin position="384"/>
        <end position="402"/>
    </location>
</feature>
<feature type="transmembrane region" description="Helical" evidence="1">
    <location>
        <begin position="52"/>
        <end position="73"/>
    </location>
</feature>
<gene>
    <name evidence="2" type="ORF">PXC00_10155</name>
</gene>
<dbReference type="InterPro" id="IPR045691">
    <property type="entry name" value="DUF6056"/>
</dbReference>
<keyword evidence="1" id="KW-0472">Membrane</keyword>
<feature type="transmembrane region" description="Helical" evidence="1">
    <location>
        <begin position="145"/>
        <end position="163"/>
    </location>
</feature>
<keyword evidence="1" id="KW-0812">Transmembrane</keyword>
<keyword evidence="3" id="KW-1185">Reference proteome</keyword>
<dbReference type="Proteomes" id="UP001300604">
    <property type="component" value="Chromosome"/>
</dbReference>
<dbReference type="AlphaFoldDB" id="A0AA97D799"/>
<feature type="transmembrane region" description="Helical" evidence="1">
    <location>
        <begin position="178"/>
        <end position="203"/>
    </location>
</feature>
<name>A0AA97D799_9FIRM</name>
<evidence type="ECO:0000313" key="3">
    <source>
        <dbReference type="Proteomes" id="UP001300604"/>
    </source>
</evidence>
<dbReference type="EMBL" id="CP135996">
    <property type="protein sequence ID" value="WOC31571.1"/>
    <property type="molecule type" value="Genomic_DNA"/>
</dbReference>
<dbReference type="RefSeq" id="WP_275845380.1">
    <property type="nucleotide sequence ID" value="NZ_CP135996.1"/>
</dbReference>
<keyword evidence="1" id="KW-1133">Transmembrane helix</keyword>
<reference evidence="2" key="2">
    <citation type="submission" date="2024-06" db="EMBL/GenBank/DDBJ databases">
        <title>Caproicibacterium argilliputei sp. nov, a novel caproic acid producing anaerobic bacterium isolated from pit mud.</title>
        <authorList>
            <person name="Xia S."/>
        </authorList>
    </citation>
    <scope>NUCLEOTIDE SEQUENCE</scope>
    <source>
        <strain evidence="2">ZCY20-5</strain>
    </source>
</reference>
<feature type="transmembrane region" description="Helical" evidence="1">
    <location>
        <begin position="295"/>
        <end position="313"/>
    </location>
</feature>